<keyword evidence="3" id="KW-1185">Reference proteome</keyword>
<dbReference type="PANTHER" id="PTHR15622:SF2">
    <property type="entry name" value="U4_U6 SMALL NUCLEAR RIBONUCLEOPROTEIN PRP4"/>
    <property type="match status" value="1"/>
</dbReference>
<evidence type="ECO:0000313" key="3">
    <source>
        <dbReference type="Proteomes" id="UP000515163"/>
    </source>
</evidence>
<dbReference type="Gene3D" id="2.130.10.10">
    <property type="entry name" value="YVTN repeat-like/Quinoprotein amine dehydrogenase"/>
    <property type="match status" value="2"/>
</dbReference>
<dbReference type="InParanoid" id="A0A6P8H3E0"/>
<evidence type="ECO:0000313" key="4">
    <source>
        <dbReference type="RefSeq" id="XP_031550123.1"/>
    </source>
</evidence>
<dbReference type="KEGG" id="aten:116287575"/>
<evidence type="ECO:0000259" key="2">
    <source>
        <dbReference type="PROSITE" id="PS50225"/>
    </source>
</evidence>
<dbReference type="Gene3D" id="1.10.750.20">
    <property type="entry name" value="SOCS box"/>
    <property type="match status" value="1"/>
</dbReference>
<dbReference type="GeneID" id="116287575"/>
<dbReference type="GO" id="GO:0000209">
    <property type="term" value="P:protein polyubiquitination"/>
    <property type="evidence" value="ECO:0007669"/>
    <property type="project" value="TreeGrafter"/>
</dbReference>
<dbReference type="PANTHER" id="PTHR15622">
    <property type="entry name" value="WD40 REPEAT PROTEIN"/>
    <property type="match status" value="1"/>
</dbReference>
<dbReference type="Pfam" id="PF00400">
    <property type="entry name" value="WD40"/>
    <property type="match status" value="1"/>
</dbReference>
<dbReference type="InterPro" id="IPR001496">
    <property type="entry name" value="SOCS_box"/>
</dbReference>
<evidence type="ECO:0000256" key="1">
    <source>
        <dbReference type="ARBA" id="ARBA00022786"/>
    </source>
</evidence>
<dbReference type="InterPro" id="IPR001680">
    <property type="entry name" value="WD40_rpt"/>
</dbReference>
<dbReference type="GO" id="GO:0035556">
    <property type="term" value="P:intracellular signal transduction"/>
    <property type="evidence" value="ECO:0007669"/>
    <property type="project" value="InterPro"/>
</dbReference>
<name>A0A6P8H3E0_ACTTE</name>
<organism evidence="3 4">
    <name type="scientific">Actinia tenebrosa</name>
    <name type="common">Australian red waratah sea anemone</name>
    <dbReference type="NCBI Taxonomy" id="6105"/>
    <lineage>
        <taxon>Eukaryota</taxon>
        <taxon>Metazoa</taxon>
        <taxon>Cnidaria</taxon>
        <taxon>Anthozoa</taxon>
        <taxon>Hexacorallia</taxon>
        <taxon>Actiniaria</taxon>
        <taxon>Actiniidae</taxon>
        <taxon>Actinia</taxon>
    </lineage>
</organism>
<dbReference type="OrthoDB" id="2013972at2759"/>
<protein>
    <submittedName>
        <fullName evidence="4">WD repeat and SOCS box-containing protein 1-like</fullName>
    </submittedName>
</protein>
<dbReference type="InterPro" id="IPR036322">
    <property type="entry name" value="WD40_repeat_dom_sf"/>
</dbReference>
<gene>
    <name evidence="4" type="primary">LOC116287575</name>
</gene>
<dbReference type="SMART" id="SM00320">
    <property type="entry name" value="WD40"/>
    <property type="match status" value="4"/>
</dbReference>
<proteinExistence type="predicted"/>
<dbReference type="Pfam" id="PF07525">
    <property type="entry name" value="SOCS_box"/>
    <property type="match status" value="1"/>
</dbReference>
<dbReference type="InterPro" id="IPR051983">
    <property type="entry name" value="WSB_SOCS-box_domain"/>
</dbReference>
<sequence length="438" mass="48675">MDVDVQKNTNTRLLSEDVYRPLRSKGQSYAAPCTIIQHLNHTLGNHQGLLVSACNFAVHDDSILITQTTFPGSNTAHTFKAGFVQSWDLTEDSETGHDDSLFTYAPRPEFSLSPNEGIISSILNSGKGVLILAEIDDDSTLEPCKFECVSKFGSDNLSAKIISCVFSPDGRLVVTISVVLFNALLGQQYHDMCLWRLGKARVLQKCSKIRCENHLSGFSGEPQSCIFSPDSSLLALSTTDSQLYVLRSNRLEVFAVIRSTRTLGNNCMCAFDPCESLTKLNIGLSDGLFQVWRLIPGNIDCVFEERILSSSADRLTSMAYTLDHSLLAFGTTAGDIIIYETELYIQLYKLNPNDAVDVDNLQVCSIAFAKSCQELAVGYDDGCVRLWQLPVKMNLQHMCRLEIIQLLPENMIYRLPLPEPLRAYLMFKVSFAVDSSDD</sequence>
<accession>A0A6P8H3E0</accession>
<dbReference type="FunCoup" id="A0A6P8H3E0">
    <property type="interactions" value="640"/>
</dbReference>
<dbReference type="PROSITE" id="PS50225">
    <property type="entry name" value="SOCS"/>
    <property type="match status" value="1"/>
</dbReference>
<keyword evidence="1" id="KW-0833">Ubl conjugation pathway</keyword>
<dbReference type="AlphaFoldDB" id="A0A6P8H3E0"/>
<feature type="domain" description="SOCS box" evidence="2">
    <location>
        <begin position="394"/>
        <end position="425"/>
    </location>
</feature>
<dbReference type="InterPro" id="IPR036036">
    <property type="entry name" value="SOCS_box-like_dom_sf"/>
</dbReference>
<dbReference type="InterPro" id="IPR015943">
    <property type="entry name" value="WD40/YVTN_repeat-like_dom_sf"/>
</dbReference>
<dbReference type="SUPFAM" id="SSF50978">
    <property type="entry name" value="WD40 repeat-like"/>
    <property type="match status" value="1"/>
</dbReference>
<dbReference type="SUPFAM" id="SSF158235">
    <property type="entry name" value="SOCS box-like"/>
    <property type="match status" value="1"/>
</dbReference>
<reference evidence="4" key="1">
    <citation type="submission" date="2025-08" db="UniProtKB">
        <authorList>
            <consortium name="RefSeq"/>
        </authorList>
    </citation>
    <scope>IDENTIFICATION</scope>
    <source>
        <tissue evidence="4">Tentacle</tissue>
    </source>
</reference>
<dbReference type="RefSeq" id="XP_031550123.1">
    <property type="nucleotide sequence ID" value="XM_031694263.1"/>
</dbReference>
<dbReference type="Proteomes" id="UP000515163">
    <property type="component" value="Unplaced"/>
</dbReference>